<dbReference type="AlphaFoldDB" id="A0ABD5NAR7"/>
<dbReference type="Pfam" id="PF13646">
    <property type="entry name" value="HEAT_2"/>
    <property type="match status" value="1"/>
</dbReference>
<dbReference type="Gene3D" id="1.25.10.10">
    <property type="entry name" value="Leucine-rich Repeat Variant"/>
    <property type="match status" value="1"/>
</dbReference>
<dbReference type="EMBL" id="JBHRWN010000002">
    <property type="protein sequence ID" value="MFC3476217.1"/>
    <property type="molecule type" value="Genomic_DNA"/>
</dbReference>
<keyword evidence="1" id="KW-0808">Transferase</keyword>
<dbReference type="Gene3D" id="1.10.510.10">
    <property type="entry name" value="Transferase(Phosphotransferase) domain 1"/>
    <property type="match status" value="1"/>
</dbReference>
<dbReference type="InterPro" id="IPR011989">
    <property type="entry name" value="ARM-like"/>
</dbReference>
<accession>A0ABD5NAR7</accession>
<evidence type="ECO:0000313" key="7">
    <source>
        <dbReference type="Proteomes" id="UP001595660"/>
    </source>
</evidence>
<sequence>MDPDTAGREVDSDQIAALRGAVDADGVESLVEALDSDDADVRAGAAWRLVESATSEPTTVRAHLDSVVECVSDDDVWVRRGATWVLAELAEEQPDALSVKFSDLVELTRADDPLVRQNGVVAVAGVTKSYPARATAGLTSIAPLTRSEDALLRRYAKQAVREVTKAIAERADDAGYPMLVRAHPAYAELFPEGVSVVTTTEDEQPQPVYVSFGEDAPKQVDDDESSVADRPPEDVPAPPDLSLSRDELDPNMELREGVLTTDHRAAVDEDTLEHGLVTFRRLHVDDPSVRSAFRDGVDAWAAVDGHDHVMPVLGRGDDWVATQYDDGATLDRRGAPETLRAAVWTAGAVTKAVSHAHARGVVHGGLHPGAVRFVDTGSGYWDAPVVGGWGFAHAASAVYTPPVPDAFAAPEHREPETYGRFDQATDVFGLGAVTYFLLTGERPVTGGELVPATRQNPALPASADDLFALSVVDEKPGRFDTVLDFQRALDGVAADVGGEA</sequence>
<evidence type="ECO:0000313" key="6">
    <source>
        <dbReference type="EMBL" id="MFC3476217.1"/>
    </source>
</evidence>
<dbReference type="SUPFAM" id="SSF56112">
    <property type="entry name" value="Protein kinase-like (PK-like)"/>
    <property type="match status" value="1"/>
</dbReference>
<organism evidence="6 7">
    <name type="scientific">Halobacterium litoreum</name>
    <dbReference type="NCBI Taxonomy" id="2039234"/>
    <lineage>
        <taxon>Archaea</taxon>
        <taxon>Methanobacteriati</taxon>
        <taxon>Methanobacteriota</taxon>
        <taxon>Stenosarchaea group</taxon>
        <taxon>Halobacteria</taxon>
        <taxon>Halobacteriales</taxon>
        <taxon>Halobacteriaceae</taxon>
        <taxon>Halobacterium</taxon>
    </lineage>
</organism>
<evidence type="ECO:0000256" key="4">
    <source>
        <dbReference type="ARBA" id="ARBA00022840"/>
    </source>
</evidence>
<dbReference type="RefSeq" id="WP_232569107.1">
    <property type="nucleotide sequence ID" value="NZ_CP089466.1"/>
</dbReference>
<evidence type="ECO:0000256" key="1">
    <source>
        <dbReference type="ARBA" id="ARBA00022679"/>
    </source>
</evidence>
<feature type="region of interest" description="Disordered" evidence="5">
    <location>
        <begin position="210"/>
        <end position="246"/>
    </location>
</feature>
<keyword evidence="4" id="KW-0067">ATP-binding</keyword>
<evidence type="ECO:0000256" key="2">
    <source>
        <dbReference type="ARBA" id="ARBA00022741"/>
    </source>
</evidence>
<dbReference type="InterPro" id="IPR016024">
    <property type="entry name" value="ARM-type_fold"/>
</dbReference>
<comment type="caution">
    <text evidence="6">The sequence shown here is derived from an EMBL/GenBank/DDBJ whole genome shotgun (WGS) entry which is preliminary data.</text>
</comment>
<protein>
    <submittedName>
        <fullName evidence="6">HEAT repeat domain-containing protein</fullName>
    </submittedName>
</protein>
<gene>
    <name evidence="6" type="ORF">ACFOKC_00615</name>
</gene>
<keyword evidence="7" id="KW-1185">Reference proteome</keyword>
<proteinExistence type="predicted"/>
<evidence type="ECO:0000256" key="5">
    <source>
        <dbReference type="SAM" id="MobiDB-lite"/>
    </source>
</evidence>
<dbReference type="InterPro" id="IPR011009">
    <property type="entry name" value="Kinase-like_dom_sf"/>
</dbReference>
<dbReference type="PANTHER" id="PTHR43289:SF6">
    <property type="entry name" value="SERINE_THREONINE-PROTEIN KINASE NEKL-3"/>
    <property type="match status" value="1"/>
</dbReference>
<evidence type="ECO:0000256" key="3">
    <source>
        <dbReference type="ARBA" id="ARBA00022777"/>
    </source>
</evidence>
<name>A0ABD5NAR7_9EURY</name>
<keyword evidence="2" id="KW-0547">Nucleotide-binding</keyword>
<keyword evidence="3" id="KW-0418">Kinase</keyword>
<reference evidence="6 7" key="1">
    <citation type="journal article" date="2019" name="Int. J. Syst. Evol. Microbiol.">
        <title>The Global Catalogue of Microorganisms (GCM) 10K type strain sequencing project: providing services to taxonomists for standard genome sequencing and annotation.</title>
        <authorList>
            <consortium name="The Broad Institute Genomics Platform"/>
            <consortium name="The Broad Institute Genome Sequencing Center for Infectious Disease"/>
            <person name="Wu L."/>
            <person name="Ma J."/>
        </authorList>
    </citation>
    <scope>NUCLEOTIDE SEQUENCE [LARGE SCALE GENOMIC DNA]</scope>
    <source>
        <strain evidence="6 7">CGMCC 1.12562</strain>
    </source>
</reference>
<dbReference type="PANTHER" id="PTHR43289">
    <property type="entry name" value="MITOGEN-ACTIVATED PROTEIN KINASE KINASE KINASE 20-RELATED"/>
    <property type="match status" value="1"/>
</dbReference>
<dbReference type="SUPFAM" id="SSF48371">
    <property type="entry name" value="ARM repeat"/>
    <property type="match status" value="1"/>
</dbReference>
<dbReference type="GeneID" id="69117873"/>
<dbReference type="GO" id="GO:0005524">
    <property type="term" value="F:ATP binding"/>
    <property type="evidence" value="ECO:0007669"/>
    <property type="project" value="UniProtKB-KW"/>
</dbReference>
<dbReference type="GO" id="GO:0016301">
    <property type="term" value="F:kinase activity"/>
    <property type="evidence" value="ECO:0007669"/>
    <property type="project" value="UniProtKB-KW"/>
</dbReference>
<dbReference type="Proteomes" id="UP001595660">
    <property type="component" value="Unassembled WGS sequence"/>
</dbReference>